<protein>
    <submittedName>
        <fullName evidence="2">BON domain protein</fullName>
    </submittedName>
</protein>
<dbReference type="AlphaFoldDB" id="A0A5C6AGD0"/>
<dbReference type="PROSITE" id="PS50914">
    <property type="entry name" value="BON"/>
    <property type="match status" value="1"/>
</dbReference>
<evidence type="ECO:0000313" key="2">
    <source>
        <dbReference type="EMBL" id="TWT98358.1"/>
    </source>
</evidence>
<accession>A0A5C6AGD0</accession>
<proteinExistence type="predicted"/>
<dbReference type="Gene3D" id="3.30.1340.30">
    <property type="match status" value="1"/>
</dbReference>
<dbReference type="Proteomes" id="UP000320176">
    <property type="component" value="Unassembled WGS sequence"/>
</dbReference>
<reference evidence="2 3" key="1">
    <citation type="submission" date="2019-02" db="EMBL/GenBank/DDBJ databases">
        <title>Deep-cultivation of Planctomycetes and their phenomic and genomic characterization uncovers novel biology.</title>
        <authorList>
            <person name="Wiegand S."/>
            <person name="Jogler M."/>
            <person name="Boedeker C."/>
            <person name="Pinto D."/>
            <person name="Vollmers J."/>
            <person name="Rivas-Marin E."/>
            <person name="Kohn T."/>
            <person name="Peeters S.H."/>
            <person name="Heuer A."/>
            <person name="Rast P."/>
            <person name="Oberbeckmann S."/>
            <person name="Bunk B."/>
            <person name="Jeske O."/>
            <person name="Meyerdierks A."/>
            <person name="Storesund J.E."/>
            <person name="Kallscheuer N."/>
            <person name="Luecker S."/>
            <person name="Lage O.M."/>
            <person name="Pohl T."/>
            <person name="Merkel B.J."/>
            <person name="Hornburger P."/>
            <person name="Mueller R.-W."/>
            <person name="Bruemmer F."/>
            <person name="Labrenz M."/>
            <person name="Spormann A.M."/>
            <person name="Op Den Camp H."/>
            <person name="Overmann J."/>
            <person name="Amann R."/>
            <person name="Jetten M.S.M."/>
            <person name="Mascher T."/>
            <person name="Medema M.H."/>
            <person name="Devos D.P."/>
            <person name="Kaster A.-K."/>
            <person name="Ovreas L."/>
            <person name="Rohde M."/>
            <person name="Galperin M.Y."/>
            <person name="Jogler C."/>
        </authorList>
    </citation>
    <scope>NUCLEOTIDE SEQUENCE [LARGE SCALE GENOMIC DNA]</scope>
    <source>
        <strain evidence="2 3">Pla52n</strain>
    </source>
</reference>
<organism evidence="2 3">
    <name type="scientific">Stieleria varia</name>
    <dbReference type="NCBI Taxonomy" id="2528005"/>
    <lineage>
        <taxon>Bacteria</taxon>
        <taxon>Pseudomonadati</taxon>
        <taxon>Planctomycetota</taxon>
        <taxon>Planctomycetia</taxon>
        <taxon>Pirellulales</taxon>
        <taxon>Pirellulaceae</taxon>
        <taxon>Stieleria</taxon>
    </lineage>
</organism>
<name>A0A5C6AGD0_9BACT</name>
<gene>
    <name evidence="2" type="ORF">Pla52n_48700</name>
</gene>
<dbReference type="EMBL" id="SJPN01000006">
    <property type="protein sequence ID" value="TWT98358.1"/>
    <property type="molecule type" value="Genomic_DNA"/>
</dbReference>
<evidence type="ECO:0000313" key="3">
    <source>
        <dbReference type="Proteomes" id="UP000320176"/>
    </source>
</evidence>
<evidence type="ECO:0000259" key="1">
    <source>
        <dbReference type="PROSITE" id="PS50914"/>
    </source>
</evidence>
<comment type="caution">
    <text evidence="2">The sequence shown here is derived from an EMBL/GenBank/DDBJ whole genome shotgun (WGS) entry which is preliminary data.</text>
</comment>
<dbReference type="InterPro" id="IPR007055">
    <property type="entry name" value="BON_dom"/>
</dbReference>
<feature type="domain" description="BON" evidence="1">
    <location>
        <begin position="31"/>
        <end position="99"/>
    </location>
</feature>
<dbReference type="RefSeq" id="WP_197454877.1">
    <property type="nucleotide sequence ID" value="NZ_CP151726.1"/>
</dbReference>
<keyword evidence="3" id="KW-1185">Reference proteome</keyword>
<sequence>MSRLSPTVVFCLTICLSATLRAETDQQARVFDHRIKAEVNQEIRDIFPLVHSEIDARVVAGKVTLAGAVTSYRERSRIERRVAEIEGVRYVNNRIQVERVPIEIRHHQLNGSRRGRASSFNTTSKPPGTEMVRGLLASKVDDLIVIRGFRGGRVSATISDDAMVTLDGEVVSHEMLSAGLLVFAEMEPENGEMVARSLEAYSPK</sequence>
<dbReference type="Pfam" id="PF04972">
    <property type="entry name" value="BON"/>
    <property type="match status" value="1"/>
</dbReference>